<keyword evidence="3" id="KW-1185">Reference proteome</keyword>
<protein>
    <submittedName>
        <fullName evidence="2">Alpha/beta fold hydrolase</fullName>
    </submittedName>
</protein>
<dbReference type="PANTHER" id="PTHR43265">
    <property type="entry name" value="ESTERASE ESTD"/>
    <property type="match status" value="1"/>
</dbReference>
<sequence length="352" mass="36827">MADRTINFESNGTRFEGTLALPAGDAPYPAALIIPGSGPVDRDSSIKQLPLDITRQLAEALRERGIASLRYDKRGVGASGGEFLSAGFYDGVTDAAAALEALRNAPEVDADRVIVVGHSEGALVAGEHAAGWPVATRNAVPAAAANGTTGGASTSDEVAASAAASSLASIEAVLGEGTAQKLRGVVLLSASAQPGKTLLAWQAAKIAPSLPGWVRFVLKLMRTDLVEKSRKTHEKIGASTADVMRIEGRKINAKWMREFVAHDPSLSYSKITVPVLAITGEKDLQTPVGDLDVIRDSVAGPVTTIAMPKLSHILRTQEGEPSLADYRKDVKRPVDAELLARVADWSAAILGA</sequence>
<dbReference type="GO" id="GO:0052689">
    <property type="term" value="F:carboxylic ester hydrolase activity"/>
    <property type="evidence" value="ECO:0007669"/>
    <property type="project" value="TreeGrafter"/>
</dbReference>
<dbReference type="InterPro" id="IPR053145">
    <property type="entry name" value="AB_hydrolase_Est10"/>
</dbReference>
<evidence type="ECO:0000259" key="1">
    <source>
        <dbReference type="Pfam" id="PF12146"/>
    </source>
</evidence>
<dbReference type="SUPFAM" id="SSF53474">
    <property type="entry name" value="alpha/beta-Hydrolases"/>
    <property type="match status" value="1"/>
</dbReference>
<dbReference type="AlphaFoldDB" id="A0AAW6T8D1"/>
<feature type="domain" description="Serine aminopeptidase S33" evidence="1">
    <location>
        <begin position="55"/>
        <end position="146"/>
    </location>
</feature>
<evidence type="ECO:0000313" key="3">
    <source>
        <dbReference type="Proteomes" id="UP001321506"/>
    </source>
</evidence>
<evidence type="ECO:0000313" key="2">
    <source>
        <dbReference type="EMBL" id="MDI2098333.1"/>
    </source>
</evidence>
<proteinExistence type="predicted"/>
<dbReference type="RefSeq" id="WP_281488073.1">
    <property type="nucleotide sequence ID" value="NZ_JASATX010000001.1"/>
</dbReference>
<dbReference type="Proteomes" id="UP001321506">
    <property type="component" value="Unassembled WGS sequence"/>
</dbReference>
<accession>A0AAW6T8D1</accession>
<dbReference type="EMBL" id="JASATX010000001">
    <property type="protein sequence ID" value="MDI2098333.1"/>
    <property type="molecule type" value="Genomic_DNA"/>
</dbReference>
<comment type="caution">
    <text evidence="2">The sequence shown here is derived from an EMBL/GenBank/DDBJ whole genome shotgun (WGS) entry which is preliminary data.</text>
</comment>
<reference evidence="2 3" key="1">
    <citation type="submission" date="2023-04" db="EMBL/GenBank/DDBJ databases">
        <title>Klugiella caeni sp. nov. isolated from the sludge of biochemical tank.</title>
        <authorList>
            <person name="Geng K."/>
        </authorList>
    </citation>
    <scope>NUCLEOTIDE SEQUENCE [LARGE SCALE GENOMIC DNA]</scope>
    <source>
        <strain evidence="2 3">YN-L-19</strain>
    </source>
</reference>
<name>A0AAW6T8D1_9MICO</name>
<keyword evidence="2" id="KW-0378">Hydrolase</keyword>
<dbReference type="PANTHER" id="PTHR43265:SF1">
    <property type="entry name" value="ESTERASE ESTD"/>
    <property type="match status" value="1"/>
</dbReference>
<dbReference type="InterPro" id="IPR029058">
    <property type="entry name" value="AB_hydrolase_fold"/>
</dbReference>
<gene>
    <name evidence="2" type="ORF">QF206_05060</name>
</gene>
<dbReference type="Gene3D" id="3.40.50.1820">
    <property type="entry name" value="alpha/beta hydrolase"/>
    <property type="match status" value="1"/>
</dbReference>
<dbReference type="Pfam" id="PF12146">
    <property type="entry name" value="Hydrolase_4"/>
    <property type="match status" value="1"/>
</dbReference>
<dbReference type="InterPro" id="IPR022742">
    <property type="entry name" value="Hydrolase_4"/>
</dbReference>
<organism evidence="2 3">
    <name type="scientific">Ruicaihuangia caeni</name>
    <dbReference type="NCBI Taxonomy" id="3042517"/>
    <lineage>
        <taxon>Bacteria</taxon>
        <taxon>Bacillati</taxon>
        <taxon>Actinomycetota</taxon>
        <taxon>Actinomycetes</taxon>
        <taxon>Micrococcales</taxon>
        <taxon>Microbacteriaceae</taxon>
        <taxon>Ruicaihuangia</taxon>
    </lineage>
</organism>